<dbReference type="RefSeq" id="WP_264730595.1">
    <property type="nucleotide sequence ID" value="NZ_JAPDNR010000001.1"/>
</dbReference>
<protein>
    <submittedName>
        <fullName evidence="1">Class I lanthipeptide</fullName>
    </submittedName>
</protein>
<proteinExistence type="predicted"/>
<name>A0ABT3ILA6_9BACT</name>
<evidence type="ECO:0000313" key="1">
    <source>
        <dbReference type="EMBL" id="MCW3484747.1"/>
    </source>
</evidence>
<sequence length="71" mass="7625">MKRKQISLNKKLFLGKVRIAELNNAQQLILQGGIPPLTKGVGCFSAECTTIGTTCATKRPGGNLCIHCNEP</sequence>
<dbReference type="InterPro" id="IPR058238">
    <property type="entry name" value="Lant_leader_dom"/>
</dbReference>
<accession>A0ABT3ILA6</accession>
<evidence type="ECO:0000313" key="2">
    <source>
        <dbReference type="Proteomes" id="UP001207742"/>
    </source>
</evidence>
<keyword evidence="2" id="KW-1185">Reference proteome</keyword>
<comment type="caution">
    <text evidence="1">The sequence shown here is derived from an EMBL/GenBank/DDBJ whole genome shotgun (WGS) entry which is preliminary data.</text>
</comment>
<gene>
    <name evidence="1" type="ORF">OL497_12620</name>
</gene>
<dbReference type="EMBL" id="JAPDNS010000001">
    <property type="protein sequence ID" value="MCW3484747.1"/>
    <property type="molecule type" value="Genomic_DNA"/>
</dbReference>
<organism evidence="1 2">
    <name type="scientific">Chitinophaga nivalis</name>
    <dbReference type="NCBI Taxonomy" id="2991709"/>
    <lineage>
        <taxon>Bacteria</taxon>
        <taxon>Pseudomonadati</taxon>
        <taxon>Bacteroidota</taxon>
        <taxon>Chitinophagia</taxon>
        <taxon>Chitinophagales</taxon>
        <taxon>Chitinophagaceae</taxon>
        <taxon>Chitinophaga</taxon>
    </lineage>
</organism>
<dbReference type="Proteomes" id="UP001207742">
    <property type="component" value="Unassembled WGS sequence"/>
</dbReference>
<dbReference type="NCBIfam" id="NF038153">
    <property type="entry name" value="lant_leader_L1a"/>
    <property type="match status" value="1"/>
</dbReference>
<reference evidence="1 2" key="1">
    <citation type="submission" date="2022-10" db="EMBL/GenBank/DDBJ databases">
        <title>Chitinophaga nivalis PC15 sp. nov., isolated from Pyeongchang county, South Korea.</title>
        <authorList>
            <person name="Trinh H.N."/>
        </authorList>
    </citation>
    <scope>NUCLEOTIDE SEQUENCE [LARGE SCALE GENOMIC DNA]</scope>
    <source>
        <strain evidence="1 2">PC14</strain>
    </source>
</reference>